<organism evidence="1 2">
    <name type="scientific">Pisolithus tinctorius Marx 270</name>
    <dbReference type="NCBI Taxonomy" id="870435"/>
    <lineage>
        <taxon>Eukaryota</taxon>
        <taxon>Fungi</taxon>
        <taxon>Dikarya</taxon>
        <taxon>Basidiomycota</taxon>
        <taxon>Agaricomycotina</taxon>
        <taxon>Agaricomycetes</taxon>
        <taxon>Agaricomycetidae</taxon>
        <taxon>Boletales</taxon>
        <taxon>Sclerodermatineae</taxon>
        <taxon>Pisolithaceae</taxon>
        <taxon>Pisolithus</taxon>
    </lineage>
</organism>
<dbReference type="EMBL" id="KN831956">
    <property type="protein sequence ID" value="KIO08865.1"/>
    <property type="molecule type" value="Genomic_DNA"/>
</dbReference>
<dbReference type="OrthoDB" id="10591469at2759"/>
<reference evidence="2" key="2">
    <citation type="submission" date="2015-01" db="EMBL/GenBank/DDBJ databases">
        <title>Evolutionary Origins and Diversification of the Mycorrhizal Mutualists.</title>
        <authorList>
            <consortium name="DOE Joint Genome Institute"/>
            <consortium name="Mycorrhizal Genomics Consortium"/>
            <person name="Kohler A."/>
            <person name="Kuo A."/>
            <person name="Nagy L.G."/>
            <person name="Floudas D."/>
            <person name="Copeland A."/>
            <person name="Barry K.W."/>
            <person name="Cichocki N."/>
            <person name="Veneault-Fourrey C."/>
            <person name="LaButti K."/>
            <person name="Lindquist E.A."/>
            <person name="Lipzen A."/>
            <person name="Lundell T."/>
            <person name="Morin E."/>
            <person name="Murat C."/>
            <person name="Riley R."/>
            <person name="Ohm R."/>
            <person name="Sun H."/>
            <person name="Tunlid A."/>
            <person name="Henrissat B."/>
            <person name="Grigoriev I.V."/>
            <person name="Hibbett D.S."/>
            <person name="Martin F."/>
        </authorList>
    </citation>
    <scope>NUCLEOTIDE SEQUENCE [LARGE SCALE GENOMIC DNA]</scope>
    <source>
        <strain evidence="2">Marx 270</strain>
    </source>
</reference>
<accession>A0A0C3P6F3</accession>
<name>A0A0C3P6F3_PISTI</name>
<dbReference type="HOGENOM" id="CLU_3069654_0_0_1"/>
<dbReference type="AlphaFoldDB" id="A0A0C3P6F3"/>
<keyword evidence="2" id="KW-1185">Reference proteome</keyword>
<reference evidence="1 2" key="1">
    <citation type="submission" date="2014-04" db="EMBL/GenBank/DDBJ databases">
        <authorList>
            <consortium name="DOE Joint Genome Institute"/>
            <person name="Kuo A."/>
            <person name="Kohler A."/>
            <person name="Costa M.D."/>
            <person name="Nagy L.G."/>
            <person name="Floudas D."/>
            <person name="Copeland A."/>
            <person name="Barry K.W."/>
            <person name="Cichocki N."/>
            <person name="Veneault-Fourrey C."/>
            <person name="LaButti K."/>
            <person name="Lindquist E.A."/>
            <person name="Lipzen A."/>
            <person name="Lundell T."/>
            <person name="Morin E."/>
            <person name="Murat C."/>
            <person name="Sun H."/>
            <person name="Tunlid A."/>
            <person name="Henrissat B."/>
            <person name="Grigoriev I.V."/>
            <person name="Hibbett D.S."/>
            <person name="Martin F."/>
            <person name="Nordberg H.P."/>
            <person name="Cantor M.N."/>
            <person name="Hua S.X."/>
        </authorList>
    </citation>
    <scope>NUCLEOTIDE SEQUENCE [LARGE SCALE GENOMIC DNA]</scope>
    <source>
        <strain evidence="1 2">Marx 270</strain>
    </source>
</reference>
<dbReference type="InParanoid" id="A0A0C3P6F3"/>
<evidence type="ECO:0000313" key="2">
    <source>
        <dbReference type="Proteomes" id="UP000054217"/>
    </source>
</evidence>
<gene>
    <name evidence="1" type="ORF">M404DRAFT_997059</name>
</gene>
<protein>
    <submittedName>
        <fullName evidence="1">Uncharacterized protein</fullName>
    </submittedName>
</protein>
<sequence length="53" mass="6257">MDLAIQFMSQFTPFANIHATDDYAQVLARLVDWIRHFGSMIRYLSYDTLSEQE</sequence>
<proteinExistence type="predicted"/>
<dbReference type="Proteomes" id="UP000054217">
    <property type="component" value="Unassembled WGS sequence"/>
</dbReference>
<evidence type="ECO:0000313" key="1">
    <source>
        <dbReference type="EMBL" id="KIO08865.1"/>
    </source>
</evidence>